<name>A0A9X3I967_9SPHI</name>
<dbReference type="Proteomes" id="UP001142592">
    <property type="component" value="Unassembled WGS sequence"/>
</dbReference>
<accession>A0A9X3I967</accession>
<dbReference type="InterPro" id="IPR047729">
    <property type="entry name" value="Sce7726-like"/>
</dbReference>
<dbReference type="NCBIfam" id="NF033832">
    <property type="entry name" value="sce7726_fam"/>
    <property type="match status" value="1"/>
</dbReference>
<reference evidence="1" key="1">
    <citation type="submission" date="2022-11" db="EMBL/GenBank/DDBJ databases">
        <authorList>
            <person name="Graham C."/>
            <person name="Newman J.D."/>
        </authorList>
    </citation>
    <scope>NUCLEOTIDE SEQUENCE</scope>
    <source>
        <strain evidence="1">DSM 19486</strain>
    </source>
</reference>
<evidence type="ECO:0000313" key="1">
    <source>
        <dbReference type="EMBL" id="MCX3264223.1"/>
    </source>
</evidence>
<keyword evidence="2" id="KW-1185">Reference proteome</keyword>
<evidence type="ECO:0000313" key="2">
    <source>
        <dbReference type="Proteomes" id="UP001142592"/>
    </source>
</evidence>
<comment type="caution">
    <text evidence="1">The sequence shown here is derived from an EMBL/GenBank/DDBJ whole genome shotgun (WGS) entry which is preliminary data.</text>
</comment>
<dbReference type="RefSeq" id="WP_010599264.1">
    <property type="nucleotide sequence ID" value="NZ_JAPJUH010000002.1"/>
</dbReference>
<gene>
    <name evidence="1" type="ORF">OQZ29_05665</name>
</gene>
<proteinExistence type="predicted"/>
<organism evidence="1 2">
    <name type="scientific">Pedobacter agri</name>
    <dbReference type="NCBI Taxonomy" id="454586"/>
    <lineage>
        <taxon>Bacteria</taxon>
        <taxon>Pseudomonadati</taxon>
        <taxon>Bacteroidota</taxon>
        <taxon>Sphingobacteriia</taxon>
        <taxon>Sphingobacteriales</taxon>
        <taxon>Sphingobacteriaceae</taxon>
        <taxon>Pedobacter</taxon>
    </lineage>
</organism>
<sequence>MTDVDIRIILKNTLLKNYYECSNSRVVEELELPIAKARIDMAVINGYMHGFEIKSASDTLKRIPSQVEAYTKVFDYLSIVTEEKYRNKLLMMTPKWVGIIICNKDGETTLIRKALINKKKQSFFLAKLLWKDELQLLLANSGVKFNKSDRNWLLCEALAERFTVKEISELVREQLRLRANWKSC</sequence>
<dbReference type="AlphaFoldDB" id="A0A9X3I967"/>
<dbReference type="EMBL" id="JAPJUH010000002">
    <property type="protein sequence ID" value="MCX3264223.1"/>
    <property type="molecule type" value="Genomic_DNA"/>
</dbReference>
<protein>
    <submittedName>
        <fullName evidence="1">Sce7726 family protein</fullName>
    </submittedName>
</protein>